<feature type="transmembrane region" description="Helical" evidence="1">
    <location>
        <begin position="221"/>
        <end position="242"/>
    </location>
</feature>
<dbReference type="AlphaFoldDB" id="A0AAW3ZSQ3"/>
<dbReference type="RefSeq" id="WP_192031311.1">
    <property type="nucleotide sequence ID" value="NZ_JACYTR010000070.1"/>
</dbReference>
<feature type="transmembrane region" description="Helical" evidence="1">
    <location>
        <begin position="328"/>
        <end position="349"/>
    </location>
</feature>
<gene>
    <name evidence="2" type="ORF">IFO71_19255</name>
</gene>
<name>A0AAW3ZSQ3_9GAMM</name>
<reference evidence="2 3" key="1">
    <citation type="submission" date="2020-09" db="EMBL/GenBank/DDBJ databases">
        <title>Pseudoxanthomonas sp. CAU 1598 isolated from sand of Yaerae Beach.</title>
        <authorList>
            <person name="Kim W."/>
        </authorList>
    </citation>
    <scope>NUCLEOTIDE SEQUENCE [LARGE SCALE GENOMIC DNA]</scope>
    <source>
        <strain evidence="2 3">CAU 1598</strain>
    </source>
</reference>
<protein>
    <submittedName>
        <fullName evidence="2">Uncharacterized protein</fullName>
    </submittedName>
</protein>
<feature type="transmembrane region" description="Helical" evidence="1">
    <location>
        <begin position="69"/>
        <end position="89"/>
    </location>
</feature>
<organism evidence="2 3">
    <name type="scientific">Pseudomarimonas arenosa</name>
    <dbReference type="NCBI Taxonomy" id="2774145"/>
    <lineage>
        <taxon>Bacteria</taxon>
        <taxon>Pseudomonadati</taxon>
        <taxon>Pseudomonadota</taxon>
        <taxon>Gammaproteobacteria</taxon>
        <taxon>Lysobacterales</taxon>
        <taxon>Lysobacteraceae</taxon>
        <taxon>Pseudomarimonas</taxon>
    </lineage>
</organism>
<keyword evidence="3" id="KW-1185">Reference proteome</keyword>
<keyword evidence="1" id="KW-0472">Membrane</keyword>
<dbReference type="EMBL" id="JACYTR010000070">
    <property type="protein sequence ID" value="MBD8527890.1"/>
    <property type="molecule type" value="Genomic_DNA"/>
</dbReference>
<comment type="caution">
    <text evidence="2">The sequence shown here is derived from an EMBL/GenBank/DDBJ whole genome shotgun (WGS) entry which is preliminary data.</text>
</comment>
<feature type="transmembrane region" description="Helical" evidence="1">
    <location>
        <begin position="263"/>
        <end position="288"/>
    </location>
</feature>
<keyword evidence="1" id="KW-0812">Transmembrane</keyword>
<feature type="transmembrane region" description="Helical" evidence="1">
    <location>
        <begin position="34"/>
        <end position="57"/>
    </location>
</feature>
<dbReference type="Proteomes" id="UP000613768">
    <property type="component" value="Unassembled WGS sequence"/>
</dbReference>
<keyword evidence="1" id="KW-1133">Transmembrane helix</keyword>
<accession>A0AAW3ZSQ3</accession>
<evidence type="ECO:0000313" key="3">
    <source>
        <dbReference type="Proteomes" id="UP000613768"/>
    </source>
</evidence>
<evidence type="ECO:0000256" key="1">
    <source>
        <dbReference type="SAM" id="Phobius"/>
    </source>
</evidence>
<sequence>MTAALPSFNPYAALRRLQRQQWWQRCRQQPAQSLLHGAALTALLALVLPLLLQGAIALRPSLQLIWQRYPLIVLSLLAVLAAVQHGLALRRWHNTTRRHWLWPQPVAADTLRHEARRCLLWQGSAQALLILALATLSQGPGLLSALVLIFPAAALAAWIEPRLDRLSPRRRRAAARPTPFALRGRGSLWRWQWQQLGSTLAPGRLTPLWLVWLLMPRGPAILALVAAYLMLLLALLQGWRISLQLIPSAEIWLRSQPLPARRWLVQLCLLPGGLLLSGALAILLPAWINQQLAAALLALPVVLGFALLHLACTLAWRDQPARIGRQFAVQALLLVACVQTFPPLVPVLWLTQLGLLGRRALSAR</sequence>
<proteinExistence type="predicted"/>
<feature type="transmembrane region" description="Helical" evidence="1">
    <location>
        <begin position="294"/>
        <end position="316"/>
    </location>
</feature>
<evidence type="ECO:0000313" key="2">
    <source>
        <dbReference type="EMBL" id="MBD8527890.1"/>
    </source>
</evidence>